<feature type="region of interest" description="Disordered" evidence="11">
    <location>
        <begin position="259"/>
        <end position="279"/>
    </location>
</feature>
<dbReference type="SUPFAM" id="SSF55931">
    <property type="entry name" value="Glutamine synthetase/guanido kinase"/>
    <property type="match status" value="1"/>
</dbReference>
<comment type="catalytic activity">
    <reaction evidence="9 10">
        <text>L-glutamyl-tRNA(Gln) + L-glutamine + ATP + H2O = L-glutaminyl-tRNA(Gln) + L-glutamate + ADP + phosphate + H(+)</text>
        <dbReference type="Rhea" id="RHEA:17521"/>
        <dbReference type="Rhea" id="RHEA-COMP:9681"/>
        <dbReference type="Rhea" id="RHEA-COMP:9684"/>
        <dbReference type="ChEBI" id="CHEBI:15377"/>
        <dbReference type="ChEBI" id="CHEBI:15378"/>
        <dbReference type="ChEBI" id="CHEBI:29985"/>
        <dbReference type="ChEBI" id="CHEBI:30616"/>
        <dbReference type="ChEBI" id="CHEBI:43474"/>
        <dbReference type="ChEBI" id="CHEBI:58359"/>
        <dbReference type="ChEBI" id="CHEBI:78520"/>
        <dbReference type="ChEBI" id="CHEBI:78521"/>
        <dbReference type="ChEBI" id="CHEBI:456216"/>
    </reaction>
</comment>
<dbReference type="HAMAP" id="MF_00121">
    <property type="entry name" value="GatB"/>
    <property type="match status" value="1"/>
</dbReference>
<dbReference type="GO" id="GO:0050567">
    <property type="term" value="F:glutaminyl-tRNA synthase (glutamine-hydrolyzing) activity"/>
    <property type="evidence" value="ECO:0007669"/>
    <property type="project" value="UniProtKB-UniRule"/>
</dbReference>
<evidence type="ECO:0000313" key="14">
    <source>
        <dbReference type="Proteomes" id="UP000786662"/>
    </source>
</evidence>
<gene>
    <name evidence="10 13" type="primary">gatB</name>
    <name evidence="13" type="ORF">HYT38_02425</name>
</gene>
<evidence type="ECO:0000256" key="8">
    <source>
        <dbReference type="ARBA" id="ARBA00047380"/>
    </source>
</evidence>
<evidence type="ECO:0000256" key="3">
    <source>
        <dbReference type="ARBA" id="ARBA00022598"/>
    </source>
</evidence>
<keyword evidence="4 10" id="KW-0547">Nucleotide-binding</keyword>
<dbReference type="InterPro" id="IPR003789">
    <property type="entry name" value="Asn/Gln_tRNA_amidoTrase-B-like"/>
</dbReference>
<dbReference type="AlphaFoldDB" id="A0A9D6DNL2"/>
<dbReference type="Gene3D" id="1.10.150.380">
    <property type="entry name" value="GatB domain, N-terminal subdomain"/>
    <property type="match status" value="1"/>
</dbReference>
<sequence length="502" mass="56902">MKYKPVIGLEIHAELNTKTKMFCGSLNDPNETKPNTNVCPVCLAHPGTLPVINIEAVHKVVKTGLALGARINELSWFERKNYFYPDLPKGYQISQYEKPFCDGGIMKLTGDREIKIKRVHLEEDTGRLVHEAHNMKHETYVSGSMLRVSSFVDFNRAGVPLMELVTEPDIKSGAEAKEFGEELQLLFRYLNVSGADMEKGQLRIEANISLMPEGSEKLGTKVEIKNLNSFRACERAIDYEIKRQTEVLDRGDKIVQETRGWNETEGHSFSQREKEESHDYRYFPEPDLPPVRLEKSQIDYIKSELPELPALRRERFIREYGITAKDSEVFIVQKELGDYFEEVASELKEWLESQGPADETVYSRLVKLSANYLITELQKLLSESKSGMSDLKISAEDFAELIVLIHQGKISSSAAQTILAEMFATGEDPSQILEDKNLVQVSDRDELVKTAQEIIAQNPKPVEDYKKGKLESLKFLVGQLMRATKGQANPQVGEKIIKELLG</sequence>
<evidence type="ECO:0000256" key="4">
    <source>
        <dbReference type="ARBA" id="ARBA00022741"/>
    </source>
</evidence>
<dbReference type="PROSITE" id="PS01234">
    <property type="entry name" value="GATB"/>
    <property type="match status" value="1"/>
</dbReference>
<organism evidence="13 14">
    <name type="scientific">Candidatus Sungiibacteriota bacterium</name>
    <dbReference type="NCBI Taxonomy" id="2750080"/>
    <lineage>
        <taxon>Bacteria</taxon>
        <taxon>Candidatus Sungiibacteriota</taxon>
    </lineage>
</organism>
<evidence type="ECO:0000256" key="11">
    <source>
        <dbReference type="SAM" id="MobiDB-lite"/>
    </source>
</evidence>
<protein>
    <recommendedName>
        <fullName evidence="10">Aspartyl/glutamyl-tRNA(Asn/Gln) amidotransferase subunit B</fullName>
        <shortName evidence="10">Asp/Glu-ADT subunit B</shortName>
        <ecNumber evidence="10">6.3.5.-</ecNumber>
    </recommendedName>
</protein>
<dbReference type="SUPFAM" id="SSF89095">
    <property type="entry name" value="GatB/YqeY motif"/>
    <property type="match status" value="1"/>
</dbReference>
<dbReference type="InterPro" id="IPR006075">
    <property type="entry name" value="Asn/Gln-tRNA_Trfase_suB/E_cat"/>
</dbReference>
<dbReference type="Gene3D" id="1.10.10.410">
    <property type="match status" value="1"/>
</dbReference>
<dbReference type="GO" id="GO:0006412">
    <property type="term" value="P:translation"/>
    <property type="evidence" value="ECO:0007669"/>
    <property type="project" value="UniProtKB-UniRule"/>
</dbReference>
<evidence type="ECO:0000256" key="10">
    <source>
        <dbReference type="HAMAP-Rule" id="MF_00121"/>
    </source>
</evidence>
<dbReference type="Pfam" id="PF02934">
    <property type="entry name" value="GatB_N"/>
    <property type="match status" value="1"/>
</dbReference>
<dbReference type="InterPro" id="IPR014746">
    <property type="entry name" value="Gln_synth/guanido_kin_cat_dom"/>
</dbReference>
<evidence type="ECO:0000256" key="9">
    <source>
        <dbReference type="ARBA" id="ARBA00047913"/>
    </source>
</evidence>
<dbReference type="InterPro" id="IPR023168">
    <property type="entry name" value="GatB_Yqey_C_2"/>
</dbReference>
<proteinExistence type="inferred from homology"/>
<keyword evidence="6 10" id="KW-0648">Protein biosynthesis</keyword>
<evidence type="ECO:0000256" key="2">
    <source>
        <dbReference type="ARBA" id="ARBA00011123"/>
    </source>
</evidence>
<evidence type="ECO:0000259" key="12">
    <source>
        <dbReference type="SMART" id="SM00845"/>
    </source>
</evidence>
<dbReference type="Proteomes" id="UP000786662">
    <property type="component" value="Unassembled WGS sequence"/>
</dbReference>
<dbReference type="EC" id="6.3.5.-" evidence="10"/>
<dbReference type="SMART" id="SM00845">
    <property type="entry name" value="GatB_Yqey"/>
    <property type="match status" value="1"/>
</dbReference>
<keyword evidence="5 10" id="KW-0067">ATP-binding</keyword>
<comment type="catalytic activity">
    <reaction evidence="8 10">
        <text>L-aspartyl-tRNA(Asn) + L-glutamine + ATP + H2O = L-asparaginyl-tRNA(Asn) + L-glutamate + ADP + phosphate + 2 H(+)</text>
        <dbReference type="Rhea" id="RHEA:14513"/>
        <dbReference type="Rhea" id="RHEA-COMP:9674"/>
        <dbReference type="Rhea" id="RHEA-COMP:9677"/>
        <dbReference type="ChEBI" id="CHEBI:15377"/>
        <dbReference type="ChEBI" id="CHEBI:15378"/>
        <dbReference type="ChEBI" id="CHEBI:29985"/>
        <dbReference type="ChEBI" id="CHEBI:30616"/>
        <dbReference type="ChEBI" id="CHEBI:43474"/>
        <dbReference type="ChEBI" id="CHEBI:58359"/>
        <dbReference type="ChEBI" id="CHEBI:78515"/>
        <dbReference type="ChEBI" id="CHEBI:78516"/>
        <dbReference type="ChEBI" id="CHEBI:456216"/>
    </reaction>
</comment>
<evidence type="ECO:0000256" key="5">
    <source>
        <dbReference type="ARBA" id="ARBA00022840"/>
    </source>
</evidence>
<comment type="subunit">
    <text evidence="2 10">Heterotrimer of A, B and C subunits.</text>
</comment>
<feature type="domain" description="Asn/Gln amidotransferase" evidence="12">
    <location>
        <begin position="338"/>
        <end position="501"/>
    </location>
</feature>
<evidence type="ECO:0000256" key="7">
    <source>
        <dbReference type="ARBA" id="ARBA00024799"/>
    </source>
</evidence>
<comment type="similarity">
    <text evidence="1 10">Belongs to the GatB/GatE family. GatB subfamily.</text>
</comment>
<accession>A0A9D6DNL2</accession>
<dbReference type="FunFam" id="1.10.10.410:FF:000001">
    <property type="entry name" value="Aspartyl/glutamyl-tRNA(Asn/Gln) amidotransferase subunit B"/>
    <property type="match status" value="1"/>
</dbReference>
<evidence type="ECO:0000256" key="1">
    <source>
        <dbReference type="ARBA" id="ARBA00005306"/>
    </source>
</evidence>
<dbReference type="InterPro" id="IPR017958">
    <property type="entry name" value="Gln-tRNA_amidoTrfase_suB_CS"/>
</dbReference>
<dbReference type="NCBIfam" id="NF004014">
    <property type="entry name" value="PRK05477.1-4"/>
    <property type="match status" value="1"/>
</dbReference>
<keyword evidence="3 10" id="KW-0436">Ligase</keyword>
<dbReference type="EMBL" id="JACOYY010000069">
    <property type="protein sequence ID" value="MBI2052510.1"/>
    <property type="molecule type" value="Genomic_DNA"/>
</dbReference>
<dbReference type="Pfam" id="PF02637">
    <property type="entry name" value="GatB_Yqey"/>
    <property type="match status" value="1"/>
</dbReference>
<dbReference type="InterPro" id="IPR017959">
    <property type="entry name" value="Asn/Gln-tRNA_amidoTrfase_suB/E"/>
</dbReference>
<evidence type="ECO:0000313" key="13">
    <source>
        <dbReference type="EMBL" id="MBI2052510.1"/>
    </source>
</evidence>
<dbReference type="InterPro" id="IPR042114">
    <property type="entry name" value="GatB_C_1"/>
</dbReference>
<dbReference type="NCBIfam" id="NF004012">
    <property type="entry name" value="PRK05477.1-2"/>
    <property type="match status" value="1"/>
</dbReference>
<comment type="function">
    <text evidence="7 10">Allows the formation of correctly charged Asn-tRNA(Asn) or Gln-tRNA(Gln) through the transamidation of misacylated Asp-tRNA(Asn) or Glu-tRNA(Gln) in organisms which lack either or both of asparaginyl-tRNA or glutaminyl-tRNA synthetases. The reaction takes place in the presence of glutamine and ATP through an activated phospho-Asp-tRNA(Asn) or phospho-Glu-tRNA(Gln).</text>
</comment>
<dbReference type="GO" id="GO:0005524">
    <property type="term" value="F:ATP binding"/>
    <property type="evidence" value="ECO:0007669"/>
    <property type="project" value="UniProtKB-KW"/>
</dbReference>
<reference evidence="13" key="1">
    <citation type="submission" date="2020-07" db="EMBL/GenBank/DDBJ databases">
        <title>Huge and variable diversity of episymbiotic CPR bacteria and DPANN archaea in groundwater ecosystems.</title>
        <authorList>
            <person name="He C.Y."/>
            <person name="Keren R."/>
            <person name="Whittaker M."/>
            <person name="Farag I.F."/>
            <person name="Doudna J."/>
            <person name="Cate J.H.D."/>
            <person name="Banfield J.F."/>
        </authorList>
    </citation>
    <scope>NUCLEOTIDE SEQUENCE</scope>
    <source>
        <strain evidence="13">NC_groundwater_191_Ag_S-0.1um_45_8</strain>
    </source>
</reference>
<dbReference type="NCBIfam" id="TIGR00133">
    <property type="entry name" value="gatB"/>
    <property type="match status" value="1"/>
</dbReference>
<evidence type="ECO:0000256" key="6">
    <source>
        <dbReference type="ARBA" id="ARBA00022917"/>
    </source>
</evidence>
<dbReference type="PANTHER" id="PTHR11659">
    <property type="entry name" value="GLUTAMYL-TRNA GLN AMIDOTRANSFERASE SUBUNIT B MITOCHONDRIAL AND PROKARYOTIC PET112-RELATED"/>
    <property type="match status" value="1"/>
</dbReference>
<comment type="caution">
    <text evidence="13">The sequence shown here is derived from an EMBL/GenBank/DDBJ whole genome shotgun (WGS) entry which is preliminary data.</text>
</comment>
<dbReference type="InterPro" id="IPR018027">
    <property type="entry name" value="Asn/Gln_amidotransferase"/>
</dbReference>
<dbReference type="InterPro" id="IPR004413">
    <property type="entry name" value="GatB"/>
</dbReference>
<name>A0A9D6DNL2_9BACT</name>